<proteinExistence type="predicted"/>
<accession>A0ABP7R537</accession>
<dbReference type="RefSeq" id="WP_259097393.1">
    <property type="nucleotide sequence ID" value="NZ_BAAAZC010000049.1"/>
</dbReference>
<dbReference type="Gene3D" id="3.40.630.30">
    <property type="match status" value="1"/>
</dbReference>
<keyword evidence="3" id="KW-1185">Reference proteome</keyword>
<dbReference type="Proteomes" id="UP001500742">
    <property type="component" value="Unassembled WGS sequence"/>
</dbReference>
<evidence type="ECO:0000313" key="3">
    <source>
        <dbReference type="Proteomes" id="UP001500742"/>
    </source>
</evidence>
<sequence length="178" mass="20620">MFFIESERLRMIPLTHQLLQLSHTNRPAMEQSLGLNSSAMWVDPLYKNELQDPMVNFWLPKSLENTDQYQWYTNWEIILKSINTSIGGMGFNGYPNEQGEAEIGYMIDGNHQNKGYATESLKLLTDWTFTNDLVKAIIIHTYSDNLPSRRLLDKYGFEQMEDVEGLLTYRLCRPTSAG</sequence>
<dbReference type="Pfam" id="PF13302">
    <property type="entry name" value="Acetyltransf_3"/>
    <property type="match status" value="1"/>
</dbReference>
<dbReference type="InterPro" id="IPR000182">
    <property type="entry name" value="GNAT_dom"/>
</dbReference>
<dbReference type="PANTHER" id="PTHR43792:SF13">
    <property type="entry name" value="ACETYLTRANSFERASE"/>
    <property type="match status" value="1"/>
</dbReference>
<dbReference type="InterPro" id="IPR051531">
    <property type="entry name" value="N-acetyltransferase"/>
</dbReference>
<dbReference type="InterPro" id="IPR016181">
    <property type="entry name" value="Acyl_CoA_acyltransferase"/>
</dbReference>
<dbReference type="SUPFAM" id="SSF55729">
    <property type="entry name" value="Acyl-CoA N-acyltransferases (Nat)"/>
    <property type="match status" value="1"/>
</dbReference>
<evidence type="ECO:0000313" key="2">
    <source>
        <dbReference type="EMBL" id="GAA3992493.1"/>
    </source>
</evidence>
<gene>
    <name evidence="2" type="ORF">GCM10022210_52730</name>
</gene>
<feature type="domain" description="N-acetyltransferase" evidence="1">
    <location>
        <begin position="42"/>
        <end position="176"/>
    </location>
</feature>
<organism evidence="2 3">
    <name type="scientific">Mucilaginibacter dorajii</name>
    <dbReference type="NCBI Taxonomy" id="692994"/>
    <lineage>
        <taxon>Bacteria</taxon>
        <taxon>Pseudomonadati</taxon>
        <taxon>Bacteroidota</taxon>
        <taxon>Sphingobacteriia</taxon>
        <taxon>Sphingobacteriales</taxon>
        <taxon>Sphingobacteriaceae</taxon>
        <taxon>Mucilaginibacter</taxon>
    </lineage>
</organism>
<dbReference type="EMBL" id="BAAAZC010000049">
    <property type="protein sequence ID" value="GAA3992493.1"/>
    <property type="molecule type" value="Genomic_DNA"/>
</dbReference>
<comment type="caution">
    <text evidence="2">The sequence shown here is derived from an EMBL/GenBank/DDBJ whole genome shotgun (WGS) entry which is preliminary data.</text>
</comment>
<name>A0ABP7R537_9SPHI</name>
<reference evidence="3" key="1">
    <citation type="journal article" date="2019" name="Int. J. Syst. Evol. Microbiol.">
        <title>The Global Catalogue of Microorganisms (GCM) 10K type strain sequencing project: providing services to taxonomists for standard genome sequencing and annotation.</title>
        <authorList>
            <consortium name="The Broad Institute Genomics Platform"/>
            <consortium name="The Broad Institute Genome Sequencing Center for Infectious Disease"/>
            <person name="Wu L."/>
            <person name="Ma J."/>
        </authorList>
    </citation>
    <scope>NUCLEOTIDE SEQUENCE [LARGE SCALE GENOMIC DNA]</scope>
    <source>
        <strain evidence="3">JCM 16601</strain>
    </source>
</reference>
<protein>
    <submittedName>
        <fullName evidence="2">GNAT family N-acetyltransferase</fullName>
    </submittedName>
</protein>
<dbReference type="PANTHER" id="PTHR43792">
    <property type="entry name" value="GNAT FAMILY, PUTATIVE (AFU_ORTHOLOGUE AFUA_3G00765)-RELATED-RELATED"/>
    <property type="match status" value="1"/>
</dbReference>
<dbReference type="PROSITE" id="PS51186">
    <property type="entry name" value="GNAT"/>
    <property type="match status" value="1"/>
</dbReference>
<evidence type="ECO:0000259" key="1">
    <source>
        <dbReference type="PROSITE" id="PS51186"/>
    </source>
</evidence>